<evidence type="ECO:0000256" key="2">
    <source>
        <dbReference type="ARBA" id="ARBA00022801"/>
    </source>
</evidence>
<dbReference type="GO" id="GO:0016787">
    <property type="term" value="F:hydrolase activity"/>
    <property type="evidence" value="ECO:0007669"/>
    <property type="project" value="UniProtKB-KW"/>
</dbReference>
<keyword evidence="6" id="KW-1185">Reference proteome</keyword>
<name>A0A934JL56_9GAMM</name>
<dbReference type="SUPFAM" id="SSF53474">
    <property type="entry name" value="alpha/beta-Hydrolases"/>
    <property type="match status" value="1"/>
</dbReference>
<feature type="domain" description="Carboxylesterase type B" evidence="4">
    <location>
        <begin position="10"/>
        <end position="480"/>
    </location>
</feature>
<dbReference type="AlphaFoldDB" id="A0A934JL56"/>
<reference evidence="5" key="1">
    <citation type="submission" date="2020-12" db="EMBL/GenBank/DDBJ databases">
        <title>Marinomonas arctica sp. nov., a psychrotolerant bacterium isolated from the Arctic.</title>
        <authorList>
            <person name="Zhang Y."/>
        </authorList>
    </citation>
    <scope>NUCLEOTIDE SEQUENCE</scope>
    <source>
        <strain evidence="5">C1424</strain>
    </source>
</reference>
<sequence>MHTSDRNTVKLTTQQGAILGALENGINVFYNIPFATNPFTKERRFQAPQAYGKWQGQLDATTLGLAAPQPSRMGKTELFGSPSDLTLNIWTPENAAESYKKLPVMVWIPGGAFIREDAGEQISNGTSFAQHGVIIVTVNYRVGVDGFMHLDGAPDNRGILDQVMALQWVQDNIAAFGGDAKQVTLFGQSAGAESVAILLACKKARGLFQKAIMQSPPMQYFTQQEASRVTQSFADRLSVPATIEGLSNVPFPTLVAAVVEQCDTIAKREDWGMISWGGTAFLPVVDNDLITDSPMEGVKHNTDSSIPILVGSTDQEARLFLVPSGAIDHIPKEQVALFLDDLSLGNDALPIYTKPDAEKTIGEAFVDLQSDYTFRMPAQHIAEHLLSNGNQVWHYHFSWFSLGLGGRLGAAHLVDVPFAFNTIASNQAKGLIGSNSPETLAQAMHNEWIRFAKSGSVSWTPYNVDTRPTMQFDSKPQQLDDPGKAVRELWSNYSF</sequence>
<dbReference type="PROSITE" id="PS00122">
    <property type="entry name" value="CARBOXYLESTERASE_B_1"/>
    <property type="match status" value="1"/>
</dbReference>
<gene>
    <name evidence="5" type="ORF">I8J31_10755</name>
</gene>
<accession>A0A934JL56</accession>
<comment type="caution">
    <text evidence="5">The sequence shown here is derived from an EMBL/GenBank/DDBJ whole genome shotgun (WGS) entry which is preliminary data.</text>
</comment>
<dbReference type="InterPro" id="IPR050309">
    <property type="entry name" value="Type-B_Carboxylest/Lipase"/>
</dbReference>
<protein>
    <recommendedName>
        <fullName evidence="3">Carboxylic ester hydrolase</fullName>
        <ecNumber evidence="3">3.1.1.-</ecNumber>
    </recommendedName>
</protein>
<dbReference type="EC" id="3.1.1.-" evidence="3"/>
<proteinExistence type="inferred from homology"/>
<dbReference type="RefSeq" id="WP_199468563.1">
    <property type="nucleotide sequence ID" value="NZ_JAEMNX010000011.1"/>
</dbReference>
<dbReference type="Pfam" id="PF00135">
    <property type="entry name" value="COesterase"/>
    <property type="match status" value="1"/>
</dbReference>
<dbReference type="InterPro" id="IPR019826">
    <property type="entry name" value="Carboxylesterase_B_AS"/>
</dbReference>
<dbReference type="InterPro" id="IPR002018">
    <property type="entry name" value="CarbesteraseB"/>
</dbReference>
<keyword evidence="2 3" id="KW-0378">Hydrolase</keyword>
<comment type="similarity">
    <text evidence="1 3">Belongs to the type-B carboxylesterase/lipase family.</text>
</comment>
<dbReference type="InterPro" id="IPR029058">
    <property type="entry name" value="AB_hydrolase_fold"/>
</dbReference>
<evidence type="ECO:0000256" key="3">
    <source>
        <dbReference type="RuleBase" id="RU361235"/>
    </source>
</evidence>
<dbReference type="PANTHER" id="PTHR11559">
    <property type="entry name" value="CARBOXYLESTERASE"/>
    <property type="match status" value="1"/>
</dbReference>
<dbReference type="EMBL" id="JAEMNX010000011">
    <property type="protein sequence ID" value="MBJ7538155.1"/>
    <property type="molecule type" value="Genomic_DNA"/>
</dbReference>
<evidence type="ECO:0000259" key="4">
    <source>
        <dbReference type="Pfam" id="PF00135"/>
    </source>
</evidence>
<dbReference type="Gene3D" id="3.40.50.1820">
    <property type="entry name" value="alpha/beta hydrolase"/>
    <property type="match status" value="1"/>
</dbReference>
<dbReference type="Proteomes" id="UP000628710">
    <property type="component" value="Unassembled WGS sequence"/>
</dbReference>
<evidence type="ECO:0000256" key="1">
    <source>
        <dbReference type="ARBA" id="ARBA00005964"/>
    </source>
</evidence>
<evidence type="ECO:0000313" key="5">
    <source>
        <dbReference type="EMBL" id="MBJ7538155.1"/>
    </source>
</evidence>
<evidence type="ECO:0000313" key="6">
    <source>
        <dbReference type="Proteomes" id="UP000628710"/>
    </source>
</evidence>
<organism evidence="5 6">
    <name type="scientific">Marinomonas transparens</name>
    <dbReference type="NCBI Taxonomy" id="2795388"/>
    <lineage>
        <taxon>Bacteria</taxon>
        <taxon>Pseudomonadati</taxon>
        <taxon>Pseudomonadota</taxon>
        <taxon>Gammaproteobacteria</taxon>
        <taxon>Oceanospirillales</taxon>
        <taxon>Oceanospirillaceae</taxon>
        <taxon>Marinomonas</taxon>
    </lineage>
</organism>